<dbReference type="EMBL" id="JAPPUX010000001">
    <property type="protein sequence ID" value="MCY4725702.1"/>
    <property type="molecule type" value="Genomic_DNA"/>
</dbReference>
<name>A0ABT4C9Q8_9ACTN</name>
<evidence type="ECO:0000313" key="2">
    <source>
        <dbReference type="EMBL" id="MCY4725702.1"/>
    </source>
</evidence>
<feature type="compositionally biased region" description="Basic and acidic residues" evidence="1">
    <location>
        <begin position="250"/>
        <end position="264"/>
    </location>
</feature>
<evidence type="ECO:0000256" key="1">
    <source>
        <dbReference type="SAM" id="MobiDB-lite"/>
    </source>
</evidence>
<evidence type="ECO:0000313" key="3">
    <source>
        <dbReference type="Proteomes" id="UP001074726"/>
    </source>
</evidence>
<evidence type="ECO:0008006" key="4">
    <source>
        <dbReference type="Google" id="ProtNLM"/>
    </source>
</evidence>
<feature type="region of interest" description="Disordered" evidence="1">
    <location>
        <begin position="1"/>
        <end position="36"/>
    </location>
</feature>
<feature type="region of interest" description="Disordered" evidence="1">
    <location>
        <begin position="250"/>
        <end position="291"/>
    </location>
</feature>
<protein>
    <recommendedName>
        <fullName evidence="4">Ig-like domain-containing protein</fullName>
    </recommendedName>
</protein>
<reference evidence="2" key="1">
    <citation type="submission" date="2022-08" db="EMBL/GenBank/DDBJ databases">
        <title>Genome sequencing of Nocardioides sp. STR2.</title>
        <authorList>
            <person name="So Y."/>
        </authorList>
    </citation>
    <scope>NUCLEOTIDE SEQUENCE</scope>
    <source>
        <strain evidence="2">STR2</strain>
    </source>
</reference>
<comment type="caution">
    <text evidence="2">The sequence shown here is derived from an EMBL/GenBank/DDBJ whole genome shotgun (WGS) entry which is preliminary data.</text>
</comment>
<proteinExistence type="predicted"/>
<sequence>MVQEVSTPDATDPGPEASAVADESVAAPPGSAAETGRVPLDRMLTMVTLSSAEAAHVAVRVLESTDAPHPVDGALPDDRWAVTISVSGDVETRRTGSPAGATVDELLGRLVHNARRLPAHPTARQLVLLHRLEEAAAETGPGPGARALRLQGALAEALGADASERVRAQLADLVGAYVTVAASTTAAELVPAAPGVAPPGPSSPGPRRTALTRSTRGRADGRRRAPVRRGALAALLLVVAVAGSGYVLTRRDDDASGGAGRREGPNSAPTGKASAGTSSEREERASRPRIQTLAPRQVGVVTGVELKRAGDCTPGALCAVTVTARFRPATTAQAVTWRVGTARSCNGSVSWSPPVSVTAQPGWTRVYASSSVQVPRRPAVALVATTTAPARAQSPPVPVTGSSLRC</sequence>
<feature type="region of interest" description="Disordered" evidence="1">
    <location>
        <begin position="192"/>
        <end position="225"/>
    </location>
</feature>
<gene>
    <name evidence="2" type="ORF">NYO98_05365</name>
</gene>
<dbReference type="RefSeq" id="WP_268110489.1">
    <property type="nucleotide sequence ID" value="NZ_JAPPUX010000001.1"/>
</dbReference>
<keyword evidence="3" id="KW-1185">Reference proteome</keyword>
<accession>A0ABT4C9Q8</accession>
<organism evidence="2 3">
    <name type="scientific">Nocardioides pini</name>
    <dbReference type="NCBI Taxonomy" id="2975053"/>
    <lineage>
        <taxon>Bacteria</taxon>
        <taxon>Bacillati</taxon>
        <taxon>Actinomycetota</taxon>
        <taxon>Actinomycetes</taxon>
        <taxon>Propionibacteriales</taxon>
        <taxon>Nocardioidaceae</taxon>
        <taxon>Nocardioides</taxon>
    </lineage>
</organism>
<feature type="compositionally biased region" description="Low complexity" evidence="1">
    <location>
        <begin position="15"/>
        <end position="28"/>
    </location>
</feature>
<dbReference type="Proteomes" id="UP001074726">
    <property type="component" value="Unassembled WGS sequence"/>
</dbReference>